<evidence type="ECO:0000256" key="2">
    <source>
        <dbReference type="PIRSR" id="PIRSR000137-2"/>
    </source>
</evidence>
<keyword evidence="6" id="KW-1185">Reference proteome</keyword>
<accession>A0A6A5XV00</accession>
<evidence type="ECO:0000313" key="6">
    <source>
        <dbReference type="Proteomes" id="UP000799778"/>
    </source>
</evidence>
<dbReference type="PROSITE" id="PS00624">
    <property type="entry name" value="GMC_OXRED_2"/>
    <property type="match status" value="1"/>
</dbReference>
<feature type="binding site" evidence="2">
    <location>
        <position position="115"/>
    </location>
    <ligand>
        <name>FAD</name>
        <dbReference type="ChEBI" id="CHEBI:57692"/>
    </ligand>
</feature>
<evidence type="ECO:0000256" key="3">
    <source>
        <dbReference type="SAM" id="SignalP"/>
    </source>
</evidence>
<evidence type="ECO:0000259" key="4">
    <source>
        <dbReference type="PROSITE" id="PS00624"/>
    </source>
</evidence>
<dbReference type="EMBL" id="ML978068">
    <property type="protein sequence ID" value="KAF2017042.1"/>
    <property type="molecule type" value="Genomic_DNA"/>
</dbReference>
<dbReference type="GeneID" id="54282390"/>
<reference evidence="5" key="1">
    <citation type="journal article" date="2020" name="Stud. Mycol.">
        <title>101 Dothideomycetes genomes: a test case for predicting lifestyles and emergence of pathogens.</title>
        <authorList>
            <person name="Haridas S."/>
            <person name="Albert R."/>
            <person name="Binder M."/>
            <person name="Bloem J."/>
            <person name="Labutti K."/>
            <person name="Salamov A."/>
            <person name="Andreopoulos B."/>
            <person name="Baker S."/>
            <person name="Barry K."/>
            <person name="Bills G."/>
            <person name="Bluhm B."/>
            <person name="Cannon C."/>
            <person name="Castanera R."/>
            <person name="Culley D."/>
            <person name="Daum C."/>
            <person name="Ezra D."/>
            <person name="Gonzalez J."/>
            <person name="Henrissat B."/>
            <person name="Kuo A."/>
            <person name="Liang C."/>
            <person name="Lipzen A."/>
            <person name="Lutzoni F."/>
            <person name="Magnuson J."/>
            <person name="Mondo S."/>
            <person name="Nolan M."/>
            <person name="Ohm R."/>
            <person name="Pangilinan J."/>
            <person name="Park H.-J."/>
            <person name="Ramirez L."/>
            <person name="Alfaro M."/>
            <person name="Sun H."/>
            <person name="Tritt A."/>
            <person name="Yoshinaga Y."/>
            <person name="Zwiers L.-H."/>
            <person name="Turgeon B."/>
            <person name="Goodwin S."/>
            <person name="Spatafora J."/>
            <person name="Crous P."/>
            <person name="Grigoriev I."/>
        </authorList>
    </citation>
    <scope>NUCLEOTIDE SEQUENCE</scope>
    <source>
        <strain evidence="5">CBS 175.79</strain>
    </source>
</reference>
<dbReference type="GO" id="GO:0016614">
    <property type="term" value="F:oxidoreductase activity, acting on CH-OH group of donors"/>
    <property type="evidence" value="ECO:0007669"/>
    <property type="project" value="InterPro"/>
</dbReference>
<comment type="similarity">
    <text evidence="1">Belongs to the GMC oxidoreductase family.</text>
</comment>
<dbReference type="GO" id="GO:0050660">
    <property type="term" value="F:flavin adenine dinucleotide binding"/>
    <property type="evidence" value="ECO:0007669"/>
    <property type="project" value="InterPro"/>
</dbReference>
<protein>
    <submittedName>
        <fullName evidence="5">GMC oxidoreductase</fullName>
    </submittedName>
</protein>
<dbReference type="InterPro" id="IPR012132">
    <property type="entry name" value="GMC_OxRdtase"/>
</dbReference>
<evidence type="ECO:0000256" key="1">
    <source>
        <dbReference type="ARBA" id="ARBA00010790"/>
    </source>
</evidence>
<dbReference type="Gene3D" id="3.50.50.60">
    <property type="entry name" value="FAD/NAD(P)-binding domain"/>
    <property type="match status" value="1"/>
</dbReference>
<dbReference type="Gene3D" id="3.30.560.10">
    <property type="entry name" value="Glucose Oxidase, domain 3"/>
    <property type="match status" value="1"/>
</dbReference>
<proteinExistence type="inferred from homology"/>
<dbReference type="RefSeq" id="XP_033385381.1">
    <property type="nucleotide sequence ID" value="XM_033524993.1"/>
</dbReference>
<feature type="domain" description="Glucose-methanol-choline oxidoreductase N-terminal" evidence="4">
    <location>
        <begin position="303"/>
        <end position="317"/>
    </location>
</feature>
<evidence type="ECO:0000313" key="5">
    <source>
        <dbReference type="EMBL" id="KAF2017042.1"/>
    </source>
</evidence>
<organism evidence="5 6">
    <name type="scientific">Aaosphaeria arxii CBS 175.79</name>
    <dbReference type="NCBI Taxonomy" id="1450172"/>
    <lineage>
        <taxon>Eukaryota</taxon>
        <taxon>Fungi</taxon>
        <taxon>Dikarya</taxon>
        <taxon>Ascomycota</taxon>
        <taxon>Pezizomycotina</taxon>
        <taxon>Dothideomycetes</taxon>
        <taxon>Pleosporomycetidae</taxon>
        <taxon>Pleosporales</taxon>
        <taxon>Pleosporales incertae sedis</taxon>
        <taxon>Aaosphaeria</taxon>
    </lineage>
</organism>
<sequence length="620" mass="66663">MIALSSLLLLGGLSLSHALALPKYASRVNARAVNTTSYDFIIAGGGGAGLSIADRLTEDPNINVLVIEAGPFDKGDDSVEIPGAWNPLPYAWPNLTTEPLTALNNREEIVVCAKVVGGGSVINAMNLLRATVADYDAWATLTDDDSYSWDAVQPYFIKSENFTEPEAEYAAENNITWVDNLRGYEGPVRYTYANFGYPGQGNWYSAATSVGIKPVEDPATGKNAGIFWVPVALDPDDLTRCSARCNHYDRVSDSRPNYHVIDSTRVSKILFNGTQAVGVEYLVSADGEVSQAFASKEVLVSAGATHTPQLLQLSGIGPKALLDQFGIPVVVDLPGVGQNFQDHSSVNILYNFTDVVTPNSGSLITNETFNAEQLAAYQNLESSAYTIIRGLGSVFTTVSYRDVFGDDNTVLDEAKARDPAASLPEGTDPTVIAGYEAQRNILLEQMDNRDMAVAVMAFDTFAGVMVSQVKPFSRGSINIKSTNTFDEPAMDFRTATDPIDIPTYVAIIKKLRQIMAAPDMAAMGPIEAFPLLGVQSDEEIAAALRASLAPSSAHQCCSAAMLPLEHGGVVDSNRKVYGTTNLRVIDISAFPMALSGGPMDNIYGISEKVADDIKKDYYSY</sequence>
<dbReference type="InterPro" id="IPR036188">
    <property type="entry name" value="FAD/NAD-bd_sf"/>
</dbReference>
<name>A0A6A5XV00_9PLEO</name>
<keyword evidence="2" id="KW-0285">Flavoprotein</keyword>
<dbReference type="InterPro" id="IPR007867">
    <property type="entry name" value="GMC_OxRtase_C"/>
</dbReference>
<gene>
    <name evidence="5" type="ORF">BU24DRAFT_387972</name>
</gene>
<dbReference type="PANTHER" id="PTHR11552:SF115">
    <property type="entry name" value="DEHYDROGENASE XPTC-RELATED"/>
    <property type="match status" value="1"/>
</dbReference>
<feature type="signal peptide" evidence="3">
    <location>
        <begin position="1"/>
        <end position="18"/>
    </location>
</feature>
<dbReference type="Pfam" id="PF00732">
    <property type="entry name" value="GMC_oxred_N"/>
    <property type="match status" value="1"/>
</dbReference>
<dbReference type="Proteomes" id="UP000799778">
    <property type="component" value="Unassembled WGS sequence"/>
</dbReference>
<dbReference type="PIRSF" id="PIRSF000137">
    <property type="entry name" value="Alcohol_oxidase"/>
    <property type="match status" value="1"/>
</dbReference>
<dbReference type="InterPro" id="IPR000172">
    <property type="entry name" value="GMC_OxRdtase_N"/>
</dbReference>
<dbReference type="Pfam" id="PF05199">
    <property type="entry name" value="GMC_oxred_C"/>
    <property type="match status" value="1"/>
</dbReference>
<feature type="binding site" evidence="2">
    <location>
        <position position="266"/>
    </location>
    <ligand>
        <name>FAD</name>
        <dbReference type="ChEBI" id="CHEBI:57692"/>
    </ligand>
</feature>
<dbReference type="OrthoDB" id="269227at2759"/>
<keyword evidence="2" id="KW-0274">FAD</keyword>
<dbReference type="SUPFAM" id="SSF54373">
    <property type="entry name" value="FAD-linked reductases, C-terminal domain"/>
    <property type="match status" value="1"/>
</dbReference>
<comment type="cofactor">
    <cofactor evidence="2">
        <name>FAD</name>
        <dbReference type="ChEBI" id="CHEBI:57692"/>
    </cofactor>
</comment>
<dbReference type="PANTHER" id="PTHR11552">
    <property type="entry name" value="GLUCOSE-METHANOL-CHOLINE GMC OXIDOREDUCTASE"/>
    <property type="match status" value="1"/>
</dbReference>
<feature type="chain" id="PRO_5025463906" evidence="3">
    <location>
        <begin position="19"/>
        <end position="620"/>
    </location>
</feature>
<dbReference type="AlphaFoldDB" id="A0A6A5XV00"/>
<dbReference type="SUPFAM" id="SSF51905">
    <property type="entry name" value="FAD/NAD(P)-binding domain"/>
    <property type="match status" value="1"/>
</dbReference>
<keyword evidence="3" id="KW-0732">Signal</keyword>
<dbReference type="GO" id="GO:0044550">
    <property type="term" value="P:secondary metabolite biosynthetic process"/>
    <property type="evidence" value="ECO:0007669"/>
    <property type="project" value="TreeGrafter"/>
</dbReference>